<keyword evidence="3" id="KW-1185">Reference proteome</keyword>
<organism evidence="2 3">
    <name type="scientific">Tothia fuscella</name>
    <dbReference type="NCBI Taxonomy" id="1048955"/>
    <lineage>
        <taxon>Eukaryota</taxon>
        <taxon>Fungi</taxon>
        <taxon>Dikarya</taxon>
        <taxon>Ascomycota</taxon>
        <taxon>Pezizomycotina</taxon>
        <taxon>Dothideomycetes</taxon>
        <taxon>Pleosporomycetidae</taxon>
        <taxon>Venturiales</taxon>
        <taxon>Cylindrosympodiaceae</taxon>
        <taxon>Tothia</taxon>
    </lineage>
</organism>
<gene>
    <name evidence="2" type="ORF">EJ08DRAFT_560761</name>
</gene>
<dbReference type="AlphaFoldDB" id="A0A9P4TWU8"/>
<evidence type="ECO:0000313" key="3">
    <source>
        <dbReference type="Proteomes" id="UP000800235"/>
    </source>
</evidence>
<feature type="non-terminal residue" evidence="2">
    <location>
        <position position="152"/>
    </location>
</feature>
<dbReference type="InterPro" id="IPR014347">
    <property type="entry name" value="Tautomerase/MIF_sf"/>
</dbReference>
<evidence type="ECO:0000313" key="2">
    <source>
        <dbReference type="EMBL" id="KAF2428328.1"/>
    </source>
</evidence>
<comment type="caution">
    <text evidence="2">The sequence shown here is derived from an EMBL/GenBank/DDBJ whole genome shotgun (WGS) entry which is preliminary data.</text>
</comment>
<dbReference type="Pfam" id="PF14832">
    <property type="entry name" value="Tautomerase_3"/>
    <property type="match status" value="1"/>
</dbReference>
<dbReference type="EMBL" id="MU007055">
    <property type="protein sequence ID" value="KAF2428328.1"/>
    <property type="molecule type" value="Genomic_DNA"/>
</dbReference>
<protein>
    <recommendedName>
        <fullName evidence="1">Tautomerase cis-CaaD-like domain-containing protein</fullName>
    </recommendedName>
</protein>
<sequence length="152" mass="16917">MPLYLLSHAAPLSESQQDELAQAITKTHTTLFTAPSLFVNVRFTSASGYIGYVGGKRSHVNTIVTHVRHGPSRTKKMYDQLVGEVASVWANIVKENTDVRIFVMGDIVAGFEHGYCLPEAGGDVEWMKRNMSSFEEKARGGNEEMKRLVEEI</sequence>
<dbReference type="Gene3D" id="3.30.429.10">
    <property type="entry name" value="Macrophage Migration Inhibitory Factor"/>
    <property type="match status" value="1"/>
</dbReference>
<evidence type="ECO:0000259" key="1">
    <source>
        <dbReference type="Pfam" id="PF14832"/>
    </source>
</evidence>
<feature type="domain" description="Tautomerase cis-CaaD-like" evidence="1">
    <location>
        <begin position="1"/>
        <end position="95"/>
    </location>
</feature>
<name>A0A9P4TWU8_9PEZI</name>
<reference evidence="2" key="1">
    <citation type="journal article" date="2020" name="Stud. Mycol.">
        <title>101 Dothideomycetes genomes: a test case for predicting lifestyles and emergence of pathogens.</title>
        <authorList>
            <person name="Haridas S."/>
            <person name="Albert R."/>
            <person name="Binder M."/>
            <person name="Bloem J."/>
            <person name="Labutti K."/>
            <person name="Salamov A."/>
            <person name="Andreopoulos B."/>
            <person name="Baker S."/>
            <person name="Barry K."/>
            <person name="Bills G."/>
            <person name="Bluhm B."/>
            <person name="Cannon C."/>
            <person name="Castanera R."/>
            <person name="Culley D."/>
            <person name="Daum C."/>
            <person name="Ezra D."/>
            <person name="Gonzalez J."/>
            <person name="Henrissat B."/>
            <person name="Kuo A."/>
            <person name="Liang C."/>
            <person name="Lipzen A."/>
            <person name="Lutzoni F."/>
            <person name="Magnuson J."/>
            <person name="Mondo S."/>
            <person name="Nolan M."/>
            <person name="Ohm R."/>
            <person name="Pangilinan J."/>
            <person name="Park H.-J."/>
            <person name="Ramirez L."/>
            <person name="Alfaro M."/>
            <person name="Sun H."/>
            <person name="Tritt A."/>
            <person name="Yoshinaga Y."/>
            <person name="Zwiers L.-H."/>
            <person name="Turgeon B."/>
            <person name="Goodwin S."/>
            <person name="Spatafora J."/>
            <person name="Crous P."/>
            <person name="Grigoriev I."/>
        </authorList>
    </citation>
    <scope>NUCLEOTIDE SEQUENCE</scope>
    <source>
        <strain evidence="2">CBS 130266</strain>
    </source>
</reference>
<dbReference type="OrthoDB" id="9981319at2759"/>
<proteinExistence type="predicted"/>
<dbReference type="Proteomes" id="UP000800235">
    <property type="component" value="Unassembled WGS sequence"/>
</dbReference>
<accession>A0A9P4TWU8</accession>
<dbReference type="InterPro" id="IPR028116">
    <property type="entry name" value="Cis-CaaD-like"/>
</dbReference>